<evidence type="ECO:0000256" key="4">
    <source>
        <dbReference type="ARBA" id="ARBA00023136"/>
    </source>
</evidence>
<feature type="domain" description="Rhodopsin" evidence="7">
    <location>
        <begin position="26"/>
        <end position="264"/>
    </location>
</feature>
<comment type="subcellular location">
    <subcellularLocation>
        <location evidence="1">Membrane</location>
        <topology evidence="1">Multi-pass membrane protein</topology>
    </subcellularLocation>
</comment>
<dbReference type="AlphaFoldDB" id="A0A2T2PA78"/>
<dbReference type="PANTHER" id="PTHR33048:SF96">
    <property type="entry name" value="INTEGRAL MEMBRANE PROTEIN"/>
    <property type="match status" value="1"/>
</dbReference>
<organism evidence="8 9">
    <name type="scientific">Corynespora cassiicola Philippines</name>
    <dbReference type="NCBI Taxonomy" id="1448308"/>
    <lineage>
        <taxon>Eukaryota</taxon>
        <taxon>Fungi</taxon>
        <taxon>Dikarya</taxon>
        <taxon>Ascomycota</taxon>
        <taxon>Pezizomycotina</taxon>
        <taxon>Dothideomycetes</taxon>
        <taxon>Pleosporomycetidae</taxon>
        <taxon>Pleosporales</taxon>
        <taxon>Corynesporascaceae</taxon>
        <taxon>Corynespora</taxon>
    </lineage>
</organism>
<evidence type="ECO:0000313" key="8">
    <source>
        <dbReference type="EMBL" id="PSN74557.1"/>
    </source>
</evidence>
<accession>A0A2T2PA78</accession>
<feature type="transmembrane region" description="Helical" evidence="6">
    <location>
        <begin position="241"/>
        <end position="263"/>
    </location>
</feature>
<feature type="transmembrane region" description="Helical" evidence="6">
    <location>
        <begin position="202"/>
        <end position="221"/>
    </location>
</feature>
<proteinExistence type="inferred from homology"/>
<protein>
    <recommendedName>
        <fullName evidence="7">Rhodopsin domain-containing protein</fullName>
    </recommendedName>
</protein>
<evidence type="ECO:0000256" key="6">
    <source>
        <dbReference type="SAM" id="Phobius"/>
    </source>
</evidence>
<dbReference type="EMBL" id="KZ678128">
    <property type="protein sequence ID" value="PSN74557.1"/>
    <property type="molecule type" value="Genomic_DNA"/>
</dbReference>
<dbReference type="PANTHER" id="PTHR33048">
    <property type="entry name" value="PTH11-LIKE INTEGRAL MEMBRANE PROTEIN (AFU_ORTHOLOGUE AFUA_5G11245)"/>
    <property type="match status" value="1"/>
</dbReference>
<sequence>EYVLLGKITFFLVISLLLLCWTTVILRLWVRLRITRSAGWDDACMVASLLLFTSYSAFILVITMRGSAEHIAAANILLETLTFVQLAEVFYILTTTMLKISLGLFFLRVLTKKWQARIFYSILAISAVYGFIYVFITIFQCGDPVKLADGLLNSKNCLPSKFILTTGYLYGIINVIADWTFVLVPIVVLLDSDMDRRSKISVSIVMALGAVGSISSILRMVYLKGLLFGATLSPEAIKATIWATAEPGTGIIAASIAILRPLCRKIATDVKGKISEYGTSK</sequence>
<feature type="transmembrane region" description="Helical" evidence="6">
    <location>
        <begin position="42"/>
        <end position="63"/>
    </location>
</feature>
<evidence type="ECO:0000256" key="1">
    <source>
        <dbReference type="ARBA" id="ARBA00004141"/>
    </source>
</evidence>
<keyword evidence="3 6" id="KW-1133">Transmembrane helix</keyword>
<dbReference type="OrthoDB" id="4682787at2759"/>
<keyword evidence="4 6" id="KW-0472">Membrane</keyword>
<evidence type="ECO:0000256" key="5">
    <source>
        <dbReference type="ARBA" id="ARBA00038359"/>
    </source>
</evidence>
<feature type="transmembrane region" description="Helical" evidence="6">
    <location>
        <begin position="6"/>
        <end position="30"/>
    </location>
</feature>
<evidence type="ECO:0000313" key="9">
    <source>
        <dbReference type="Proteomes" id="UP000240883"/>
    </source>
</evidence>
<keyword evidence="9" id="KW-1185">Reference proteome</keyword>
<dbReference type="Proteomes" id="UP000240883">
    <property type="component" value="Unassembled WGS sequence"/>
</dbReference>
<feature type="non-terminal residue" evidence="8">
    <location>
        <position position="281"/>
    </location>
</feature>
<dbReference type="STRING" id="1448308.A0A2T2PA78"/>
<dbReference type="InterPro" id="IPR052337">
    <property type="entry name" value="SAT4-like"/>
</dbReference>
<evidence type="ECO:0000256" key="2">
    <source>
        <dbReference type="ARBA" id="ARBA00022692"/>
    </source>
</evidence>
<feature type="non-terminal residue" evidence="8">
    <location>
        <position position="1"/>
    </location>
</feature>
<dbReference type="Pfam" id="PF20684">
    <property type="entry name" value="Fung_rhodopsin"/>
    <property type="match status" value="1"/>
</dbReference>
<feature type="transmembrane region" description="Helical" evidence="6">
    <location>
        <begin position="168"/>
        <end position="190"/>
    </location>
</feature>
<gene>
    <name evidence="8" type="ORF">BS50DRAFT_464825</name>
</gene>
<dbReference type="InterPro" id="IPR049326">
    <property type="entry name" value="Rhodopsin_dom_fungi"/>
</dbReference>
<reference evidence="8 9" key="1">
    <citation type="journal article" date="2018" name="Front. Microbiol.">
        <title>Genome-Wide Analysis of Corynespora cassiicola Leaf Fall Disease Putative Effectors.</title>
        <authorList>
            <person name="Lopez D."/>
            <person name="Ribeiro S."/>
            <person name="Label P."/>
            <person name="Fumanal B."/>
            <person name="Venisse J.S."/>
            <person name="Kohler A."/>
            <person name="de Oliveira R.R."/>
            <person name="Labutti K."/>
            <person name="Lipzen A."/>
            <person name="Lail K."/>
            <person name="Bauer D."/>
            <person name="Ohm R.A."/>
            <person name="Barry K.W."/>
            <person name="Spatafora J."/>
            <person name="Grigoriev I.V."/>
            <person name="Martin F.M."/>
            <person name="Pujade-Renaud V."/>
        </authorList>
    </citation>
    <scope>NUCLEOTIDE SEQUENCE [LARGE SCALE GENOMIC DNA]</scope>
    <source>
        <strain evidence="8 9">Philippines</strain>
    </source>
</reference>
<feature type="transmembrane region" description="Helical" evidence="6">
    <location>
        <begin position="83"/>
        <end position="106"/>
    </location>
</feature>
<evidence type="ECO:0000259" key="7">
    <source>
        <dbReference type="Pfam" id="PF20684"/>
    </source>
</evidence>
<evidence type="ECO:0000256" key="3">
    <source>
        <dbReference type="ARBA" id="ARBA00022989"/>
    </source>
</evidence>
<keyword evidence="2 6" id="KW-0812">Transmembrane</keyword>
<name>A0A2T2PA78_CORCC</name>
<feature type="transmembrane region" description="Helical" evidence="6">
    <location>
        <begin position="118"/>
        <end position="139"/>
    </location>
</feature>
<dbReference type="GO" id="GO:0016020">
    <property type="term" value="C:membrane"/>
    <property type="evidence" value="ECO:0007669"/>
    <property type="project" value="UniProtKB-SubCell"/>
</dbReference>
<comment type="similarity">
    <text evidence="5">Belongs to the SAT4 family.</text>
</comment>